<evidence type="ECO:0000256" key="4">
    <source>
        <dbReference type="ARBA" id="ARBA00022989"/>
    </source>
</evidence>
<dbReference type="Proteomes" id="UP001445335">
    <property type="component" value="Unassembled WGS sequence"/>
</dbReference>
<keyword evidence="8" id="KW-1185">Reference proteome</keyword>
<dbReference type="AlphaFoldDB" id="A0AAW1RT87"/>
<evidence type="ECO:0000256" key="3">
    <source>
        <dbReference type="ARBA" id="ARBA00022692"/>
    </source>
</evidence>
<evidence type="ECO:0000256" key="1">
    <source>
        <dbReference type="ARBA" id="ARBA00004141"/>
    </source>
</evidence>
<keyword evidence="4" id="KW-1133">Transmembrane helix</keyword>
<name>A0AAW1RT87_9CHLO</name>
<keyword evidence="5" id="KW-0472">Membrane</keyword>
<dbReference type="PANTHER" id="PTHR12300">
    <property type="entry name" value="HVA22-LIKE PROTEINS"/>
    <property type="match status" value="1"/>
</dbReference>
<dbReference type="Pfam" id="PF03134">
    <property type="entry name" value="TB2_DP1_HVA22"/>
    <property type="match status" value="1"/>
</dbReference>
<dbReference type="GO" id="GO:0016020">
    <property type="term" value="C:membrane"/>
    <property type="evidence" value="ECO:0007669"/>
    <property type="project" value="UniProtKB-SubCell"/>
</dbReference>
<evidence type="ECO:0000313" key="8">
    <source>
        <dbReference type="Proteomes" id="UP001445335"/>
    </source>
</evidence>
<reference evidence="7 8" key="1">
    <citation type="journal article" date="2024" name="Nat. Commun.">
        <title>Phylogenomics reveals the evolutionary origins of lichenization in chlorophyte algae.</title>
        <authorList>
            <person name="Puginier C."/>
            <person name="Libourel C."/>
            <person name="Otte J."/>
            <person name="Skaloud P."/>
            <person name="Haon M."/>
            <person name="Grisel S."/>
            <person name="Petersen M."/>
            <person name="Berrin J.G."/>
            <person name="Delaux P.M."/>
            <person name="Dal Grande F."/>
            <person name="Keller J."/>
        </authorList>
    </citation>
    <scope>NUCLEOTIDE SEQUENCE [LARGE SCALE GENOMIC DNA]</scope>
    <source>
        <strain evidence="7 8">SAG 245.80</strain>
    </source>
</reference>
<evidence type="ECO:0000313" key="7">
    <source>
        <dbReference type="EMBL" id="KAK9837330.1"/>
    </source>
</evidence>
<evidence type="ECO:0000256" key="2">
    <source>
        <dbReference type="ARBA" id="ARBA00008573"/>
    </source>
</evidence>
<evidence type="ECO:0000256" key="5">
    <source>
        <dbReference type="ARBA" id="ARBA00023136"/>
    </source>
</evidence>
<comment type="similarity">
    <text evidence="2 6">Belongs to the DP1 family.</text>
</comment>
<dbReference type="EMBL" id="JALJOU010000022">
    <property type="protein sequence ID" value="KAK9837330.1"/>
    <property type="molecule type" value="Genomic_DNA"/>
</dbReference>
<dbReference type="PANTHER" id="PTHR12300:SF161">
    <property type="entry name" value="RECEPTOR EXPRESSION-ENHANCING PROTEIN"/>
    <property type="match status" value="1"/>
</dbReference>
<keyword evidence="3" id="KW-0812">Transmembrane</keyword>
<dbReference type="InterPro" id="IPR004345">
    <property type="entry name" value="TB2_DP1_HVA22"/>
</dbReference>
<comment type="caution">
    <text evidence="7">The sequence shown here is derived from an EMBL/GenBank/DDBJ whole genome shotgun (WGS) entry which is preliminary data.</text>
</comment>
<accession>A0AAW1RT87</accession>
<sequence>MCHIIGLAYPAYASARTLEEPTSLERTARLAYWLRYWSVLACVSTAEAAAGQRFPGYYHAKLLLLLWLQSRRYQGAARLYCLLLRPALDKLRPSTEAFLARASAFAERPHTAAVAWSLHSLLASIPVVEWFVRFQPSEDSDPASAATRRRRNLLS</sequence>
<comment type="subcellular location">
    <subcellularLocation>
        <location evidence="1 6">Membrane</location>
        <topology evidence="1 6">Multi-pass membrane protein</topology>
    </subcellularLocation>
</comment>
<proteinExistence type="inferred from homology"/>
<protein>
    <recommendedName>
        <fullName evidence="6">HVA22-like protein</fullName>
    </recommendedName>
</protein>
<evidence type="ECO:0000256" key="6">
    <source>
        <dbReference type="RuleBase" id="RU362006"/>
    </source>
</evidence>
<gene>
    <name evidence="7" type="ORF">WJX81_006683</name>
</gene>
<organism evidence="7 8">
    <name type="scientific">Elliptochloris bilobata</name>
    <dbReference type="NCBI Taxonomy" id="381761"/>
    <lineage>
        <taxon>Eukaryota</taxon>
        <taxon>Viridiplantae</taxon>
        <taxon>Chlorophyta</taxon>
        <taxon>core chlorophytes</taxon>
        <taxon>Trebouxiophyceae</taxon>
        <taxon>Trebouxiophyceae incertae sedis</taxon>
        <taxon>Elliptochloris clade</taxon>
        <taxon>Elliptochloris</taxon>
    </lineage>
</organism>